<dbReference type="SUPFAM" id="SSF52821">
    <property type="entry name" value="Rhodanese/Cell cycle control phosphatase"/>
    <property type="match status" value="1"/>
</dbReference>
<feature type="domain" description="Rhodanese" evidence="1">
    <location>
        <begin position="81"/>
        <end position="109"/>
    </location>
</feature>
<dbReference type="Pfam" id="PF00581">
    <property type="entry name" value="Rhodanese"/>
    <property type="match status" value="1"/>
</dbReference>
<dbReference type="CDD" id="cd00158">
    <property type="entry name" value="RHOD"/>
    <property type="match status" value="1"/>
</dbReference>
<evidence type="ECO:0000313" key="2">
    <source>
        <dbReference type="EMBL" id="XDO02291.1"/>
    </source>
</evidence>
<sequence>MGNINSVQRINFEQVQDTINNNNPYLLINVLDYNQQDCLIYTTIHADKEEQEINNCIRGNKEKKIIIYGKNCNDDKIFKKYKQLKLHGFKNLYLYLGGLFEWLCLQDIYGKEQFKTVGYENDLLKYK</sequence>
<dbReference type="InterPro" id="IPR036873">
    <property type="entry name" value="Rhodanese-like_dom_sf"/>
</dbReference>
<evidence type="ECO:0000259" key="1">
    <source>
        <dbReference type="PROSITE" id="PS50206"/>
    </source>
</evidence>
<name>A0AB39JFV9_9VIRU</name>
<dbReference type="PROSITE" id="PS50206">
    <property type="entry name" value="RHODANESE_3"/>
    <property type="match status" value="1"/>
</dbReference>
<protein>
    <recommendedName>
        <fullName evidence="1">Rhodanese domain-containing protein</fullName>
    </recommendedName>
</protein>
<gene>
    <name evidence="2" type="ORF">FloV-SA2_00473</name>
</gene>
<organism evidence="2">
    <name type="scientific">Florenciella sp. virus SA2</name>
    <dbReference type="NCBI Taxonomy" id="3240092"/>
    <lineage>
        <taxon>Viruses</taxon>
    </lineage>
</organism>
<accession>A0AB39JFV9</accession>
<dbReference type="Gene3D" id="3.40.250.10">
    <property type="entry name" value="Rhodanese-like domain"/>
    <property type="match status" value="1"/>
</dbReference>
<dbReference type="EMBL" id="PP542043">
    <property type="protein sequence ID" value="XDO02291.1"/>
    <property type="molecule type" value="Genomic_DNA"/>
</dbReference>
<dbReference type="InterPro" id="IPR001763">
    <property type="entry name" value="Rhodanese-like_dom"/>
</dbReference>
<proteinExistence type="predicted"/>
<reference evidence="2" key="1">
    <citation type="submission" date="2024-03" db="EMBL/GenBank/DDBJ databases">
        <title>Eukaryotic viruses encode the ribosomal protein eL40.</title>
        <authorList>
            <person name="Thomy J."/>
            <person name="Schvarcz C.R."/>
            <person name="McBeain K.A."/>
            <person name="Edwards K.F."/>
            <person name="Steward G.F."/>
        </authorList>
    </citation>
    <scope>NUCLEOTIDE SEQUENCE</scope>
    <source>
        <strain evidence="2">FloV-SA2</strain>
    </source>
</reference>